<dbReference type="Proteomes" id="UP001604336">
    <property type="component" value="Unassembled WGS sequence"/>
</dbReference>
<evidence type="ECO:0000313" key="6">
    <source>
        <dbReference type="Proteomes" id="UP001604336"/>
    </source>
</evidence>
<proteinExistence type="inferred from homology"/>
<dbReference type="AlphaFoldDB" id="A0ABD1RTM8"/>
<dbReference type="EMBL" id="JBFOLK010000008">
    <property type="protein sequence ID" value="KAL2491781.1"/>
    <property type="molecule type" value="Genomic_DNA"/>
</dbReference>
<dbReference type="GO" id="GO:0006508">
    <property type="term" value="P:proteolysis"/>
    <property type="evidence" value="ECO:0007669"/>
    <property type="project" value="UniProtKB-KW"/>
</dbReference>
<gene>
    <name evidence="5" type="ORF">Adt_27409</name>
</gene>
<evidence type="ECO:0000256" key="1">
    <source>
        <dbReference type="ARBA" id="ARBA00005234"/>
    </source>
</evidence>
<feature type="domain" description="Ubiquitin-like protease family profile" evidence="4">
    <location>
        <begin position="95"/>
        <end position="141"/>
    </location>
</feature>
<keyword evidence="2" id="KW-0645">Protease</keyword>
<dbReference type="Pfam" id="PF02902">
    <property type="entry name" value="Peptidase_C48"/>
    <property type="match status" value="1"/>
</dbReference>
<keyword evidence="6" id="KW-1185">Reference proteome</keyword>
<dbReference type="GO" id="GO:0008233">
    <property type="term" value="F:peptidase activity"/>
    <property type="evidence" value="ECO:0007669"/>
    <property type="project" value="UniProtKB-KW"/>
</dbReference>
<sequence length="147" mass="16754">MGRNWSRQQRGELWAKGQWWVAGQSGIAAAWRKASDNGGLPVRLGEQQRGELWAKGEIAWIAVVEKRRIWSSFDKKGGVSFANRKGVVEDRVCLVSRDSSRSDCGLFTVKFIEFSLVGLDLNLVQPKHMLMWRQKMAAKIFRGEFDL</sequence>
<accession>A0ABD1RTM8</accession>
<evidence type="ECO:0000313" key="5">
    <source>
        <dbReference type="EMBL" id="KAL2491781.1"/>
    </source>
</evidence>
<organism evidence="5 6">
    <name type="scientific">Abeliophyllum distichum</name>
    <dbReference type="NCBI Taxonomy" id="126358"/>
    <lineage>
        <taxon>Eukaryota</taxon>
        <taxon>Viridiplantae</taxon>
        <taxon>Streptophyta</taxon>
        <taxon>Embryophyta</taxon>
        <taxon>Tracheophyta</taxon>
        <taxon>Spermatophyta</taxon>
        <taxon>Magnoliopsida</taxon>
        <taxon>eudicotyledons</taxon>
        <taxon>Gunneridae</taxon>
        <taxon>Pentapetalae</taxon>
        <taxon>asterids</taxon>
        <taxon>lamiids</taxon>
        <taxon>Lamiales</taxon>
        <taxon>Oleaceae</taxon>
        <taxon>Forsythieae</taxon>
        <taxon>Abeliophyllum</taxon>
    </lineage>
</organism>
<comment type="caution">
    <text evidence="5">The sequence shown here is derived from an EMBL/GenBank/DDBJ whole genome shotgun (WGS) entry which is preliminary data.</text>
</comment>
<keyword evidence="3" id="KW-0378">Hydrolase</keyword>
<dbReference type="InterPro" id="IPR003653">
    <property type="entry name" value="Peptidase_C48_C"/>
</dbReference>
<evidence type="ECO:0000256" key="2">
    <source>
        <dbReference type="ARBA" id="ARBA00022670"/>
    </source>
</evidence>
<dbReference type="InterPro" id="IPR038765">
    <property type="entry name" value="Papain-like_cys_pep_sf"/>
</dbReference>
<dbReference type="SUPFAM" id="SSF54001">
    <property type="entry name" value="Cysteine proteinases"/>
    <property type="match status" value="1"/>
</dbReference>
<protein>
    <submittedName>
        <fullName evidence="5">Sentrin-specific protease 1-like</fullName>
    </submittedName>
</protein>
<evidence type="ECO:0000259" key="4">
    <source>
        <dbReference type="Pfam" id="PF02902"/>
    </source>
</evidence>
<comment type="similarity">
    <text evidence="1">Belongs to the peptidase C48 family.</text>
</comment>
<dbReference type="Gene3D" id="3.40.395.10">
    <property type="entry name" value="Adenoviral Proteinase, Chain A"/>
    <property type="match status" value="1"/>
</dbReference>
<evidence type="ECO:0000256" key="3">
    <source>
        <dbReference type="ARBA" id="ARBA00022801"/>
    </source>
</evidence>
<reference evidence="6" key="1">
    <citation type="submission" date="2024-07" db="EMBL/GenBank/DDBJ databases">
        <title>Two chromosome-level genome assemblies of Korean endemic species Abeliophyllum distichum and Forsythia ovata (Oleaceae).</title>
        <authorList>
            <person name="Jang H."/>
        </authorList>
    </citation>
    <scope>NUCLEOTIDE SEQUENCE [LARGE SCALE GENOMIC DNA]</scope>
</reference>
<name>A0ABD1RTM8_9LAMI</name>